<dbReference type="EnsemblPlants" id="KEH17616">
    <property type="protein sequence ID" value="KEH17616"/>
    <property type="gene ID" value="MTR_0005s0260"/>
</dbReference>
<reference evidence="1 3" key="2">
    <citation type="journal article" date="2014" name="BMC Genomics">
        <title>An improved genome release (version Mt4.0) for the model legume Medicago truncatula.</title>
        <authorList>
            <person name="Tang H."/>
            <person name="Krishnakumar V."/>
            <person name="Bidwell S."/>
            <person name="Rosen B."/>
            <person name="Chan A."/>
            <person name="Zhou S."/>
            <person name="Gentzbittel L."/>
            <person name="Childs K.L."/>
            <person name="Yandell M."/>
            <person name="Gundlach H."/>
            <person name="Mayer K.F."/>
            <person name="Schwartz D.C."/>
            <person name="Town C.D."/>
        </authorList>
    </citation>
    <scope>GENOME REANNOTATION</scope>
    <source>
        <strain evidence="1">A17</strain>
        <strain evidence="2 3">cv. Jemalong A17</strain>
    </source>
</reference>
<gene>
    <name evidence="1" type="ORF">MTR_0005s0260</name>
</gene>
<protein>
    <submittedName>
        <fullName evidence="1 2">Uncharacterized protein</fullName>
    </submittedName>
</protein>
<reference evidence="2" key="3">
    <citation type="submission" date="2015-06" db="UniProtKB">
        <authorList>
            <consortium name="EnsemblPlants"/>
        </authorList>
    </citation>
    <scope>IDENTIFICATION</scope>
    <source>
        <strain evidence="2">cv. Jemalong A17</strain>
    </source>
</reference>
<dbReference type="PANTHER" id="PTHR48475">
    <property type="entry name" value="RIBONUCLEASE H"/>
    <property type="match status" value="1"/>
</dbReference>
<accession>A0A072TK96</accession>
<evidence type="ECO:0000313" key="2">
    <source>
        <dbReference type="EnsemblPlants" id="KEH17616"/>
    </source>
</evidence>
<dbReference type="PaxDb" id="3880-AES88031"/>
<evidence type="ECO:0000313" key="3">
    <source>
        <dbReference type="Proteomes" id="UP000002051"/>
    </source>
</evidence>
<sequence length="169" mass="19385">MRPRLKKKRMKSSPIGILPTEAFWPSKLQIQISRKIVQKMTFIYKDWHEMLPFALQGYCTSVHTSTGATPLHPSVYTMKVVLPVEVEVPTIGVLPKFKLKQTSIKKVRPREFQERDFVHKKVLSSQLDSRGKWTPNYESPCAMTLVPTNGDKLRLPMNAGAVMKYSVKK</sequence>
<proteinExistence type="predicted"/>
<evidence type="ECO:0000313" key="1">
    <source>
        <dbReference type="EMBL" id="KEH17616.1"/>
    </source>
</evidence>
<reference evidence="1 3" key="1">
    <citation type="journal article" date="2011" name="Nature">
        <title>The Medicago genome provides insight into the evolution of rhizobial symbioses.</title>
        <authorList>
            <person name="Young N.D."/>
            <person name="Debelle F."/>
            <person name="Oldroyd G.E."/>
            <person name="Geurts R."/>
            <person name="Cannon S.B."/>
            <person name="Udvardi M.K."/>
            <person name="Benedito V.A."/>
            <person name="Mayer K.F."/>
            <person name="Gouzy J."/>
            <person name="Schoof H."/>
            <person name="Van de Peer Y."/>
            <person name="Proost S."/>
            <person name="Cook D.R."/>
            <person name="Meyers B.C."/>
            <person name="Spannagl M."/>
            <person name="Cheung F."/>
            <person name="De Mita S."/>
            <person name="Krishnakumar V."/>
            <person name="Gundlach H."/>
            <person name="Zhou S."/>
            <person name="Mudge J."/>
            <person name="Bharti A.K."/>
            <person name="Murray J.D."/>
            <person name="Naoumkina M.A."/>
            <person name="Rosen B."/>
            <person name="Silverstein K.A."/>
            <person name="Tang H."/>
            <person name="Rombauts S."/>
            <person name="Zhao P.X."/>
            <person name="Zhou P."/>
            <person name="Barbe V."/>
            <person name="Bardou P."/>
            <person name="Bechner M."/>
            <person name="Bellec A."/>
            <person name="Berger A."/>
            <person name="Berges H."/>
            <person name="Bidwell S."/>
            <person name="Bisseling T."/>
            <person name="Choisne N."/>
            <person name="Couloux A."/>
            <person name="Denny R."/>
            <person name="Deshpande S."/>
            <person name="Dai X."/>
            <person name="Doyle J.J."/>
            <person name="Dudez A.M."/>
            <person name="Farmer A.D."/>
            <person name="Fouteau S."/>
            <person name="Franken C."/>
            <person name="Gibelin C."/>
            <person name="Gish J."/>
            <person name="Goldstein S."/>
            <person name="Gonzalez A.J."/>
            <person name="Green P.J."/>
            <person name="Hallab A."/>
            <person name="Hartog M."/>
            <person name="Hua A."/>
            <person name="Humphray S.J."/>
            <person name="Jeong D.H."/>
            <person name="Jing Y."/>
            <person name="Jocker A."/>
            <person name="Kenton S.M."/>
            <person name="Kim D.J."/>
            <person name="Klee K."/>
            <person name="Lai H."/>
            <person name="Lang C."/>
            <person name="Lin S."/>
            <person name="Macmil S.L."/>
            <person name="Magdelenat G."/>
            <person name="Matthews L."/>
            <person name="McCorrison J."/>
            <person name="Monaghan E.L."/>
            <person name="Mun J.H."/>
            <person name="Najar F.Z."/>
            <person name="Nicholson C."/>
            <person name="Noirot C."/>
            <person name="O'Bleness M."/>
            <person name="Paule C.R."/>
            <person name="Poulain J."/>
            <person name="Prion F."/>
            <person name="Qin B."/>
            <person name="Qu C."/>
            <person name="Retzel E.F."/>
            <person name="Riddle C."/>
            <person name="Sallet E."/>
            <person name="Samain S."/>
            <person name="Samson N."/>
            <person name="Sanders I."/>
            <person name="Saurat O."/>
            <person name="Scarpelli C."/>
            <person name="Schiex T."/>
            <person name="Segurens B."/>
            <person name="Severin A.J."/>
            <person name="Sherrier D.J."/>
            <person name="Shi R."/>
            <person name="Sims S."/>
            <person name="Singer S.R."/>
            <person name="Sinharoy S."/>
            <person name="Sterck L."/>
            <person name="Viollet A."/>
            <person name="Wang B.B."/>
            <person name="Wang K."/>
            <person name="Wang M."/>
            <person name="Wang X."/>
            <person name="Warfsmann J."/>
            <person name="Weissenbach J."/>
            <person name="White D.D."/>
            <person name="White J.D."/>
            <person name="Wiley G.B."/>
            <person name="Wincker P."/>
            <person name="Xing Y."/>
            <person name="Yang L."/>
            <person name="Yao Z."/>
            <person name="Ying F."/>
            <person name="Zhai J."/>
            <person name="Zhou L."/>
            <person name="Zuber A."/>
            <person name="Denarie J."/>
            <person name="Dixon R.A."/>
            <person name="May G.D."/>
            <person name="Schwartz D.C."/>
            <person name="Rogers J."/>
            <person name="Quetier F."/>
            <person name="Town C.D."/>
            <person name="Roe B.A."/>
        </authorList>
    </citation>
    <scope>NUCLEOTIDE SEQUENCE [LARGE SCALE GENOMIC DNA]</scope>
    <source>
        <strain evidence="1">A17</strain>
        <strain evidence="2 3">cv. Jemalong A17</strain>
    </source>
</reference>
<dbReference type="Proteomes" id="UP000002051">
    <property type="component" value="Unassembled WGS sequence"/>
</dbReference>
<dbReference type="HOGENOM" id="CLU_1580890_0_0_1"/>
<dbReference type="EMBL" id="KL402730">
    <property type="protein sequence ID" value="KEH17616.1"/>
    <property type="molecule type" value="Genomic_DNA"/>
</dbReference>
<organism evidence="1 3">
    <name type="scientific">Medicago truncatula</name>
    <name type="common">Barrel medic</name>
    <name type="synonym">Medicago tribuloides</name>
    <dbReference type="NCBI Taxonomy" id="3880"/>
    <lineage>
        <taxon>Eukaryota</taxon>
        <taxon>Viridiplantae</taxon>
        <taxon>Streptophyta</taxon>
        <taxon>Embryophyta</taxon>
        <taxon>Tracheophyta</taxon>
        <taxon>Spermatophyta</taxon>
        <taxon>Magnoliopsida</taxon>
        <taxon>eudicotyledons</taxon>
        <taxon>Gunneridae</taxon>
        <taxon>Pentapetalae</taxon>
        <taxon>rosids</taxon>
        <taxon>fabids</taxon>
        <taxon>Fabales</taxon>
        <taxon>Fabaceae</taxon>
        <taxon>Papilionoideae</taxon>
        <taxon>50 kb inversion clade</taxon>
        <taxon>NPAAA clade</taxon>
        <taxon>Hologalegina</taxon>
        <taxon>IRL clade</taxon>
        <taxon>Trifolieae</taxon>
        <taxon>Medicago</taxon>
    </lineage>
</organism>
<keyword evidence="3" id="KW-1185">Reference proteome</keyword>
<name>A0A072TK96_MEDTR</name>
<dbReference type="PANTHER" id="PTHR48475:SF1">
    <property type="entry name" value="RNASE H TYPE-1 DOMAIN-CONTAINING PROTEIN"/>
    <property type="match status" value="1"/>
</dbReference>
<dbReference type="AlphaFoldDB" id="A0A072TK96"/>
<dbReference type="eggNOG" id="KOG4658">
    <property type="taxonomic scope" value="Eukaryota"/>
</dbReference>